<evidence type="ECO:0000313" key="3">
    <source>
        <dbReference type="Proteomes" id="UP000823405"/>
    </source>
</evidence>
<comment type="caution">
    <text evidence="2">The sequence shown here is derived from an EMBL/GenBank/DDBJ whole genome shotgun (WGS) entry which is preliminary data.</text>
</comment>
<feature type="region of interest" description="Disordered" evidence="1">
    <location>
        <begin position="192"/>
        <end position="213"/>
    </location>
</feature>
<accession>A0A9P6R4Q5</accession>
<protein>
    <submittedName>
        <fullName evidence="2">Uncharacterized protein</fullName>
    </submittedName>
</protein>
<dbReference type="OrthoDB" id="2486891at2759"/>
<dbReference type="EMBL" id="JAAAIN010000743">
    <property type="protein sequence ID" value="KAG0311188.1"/>
    <property type="molecule type" value="Genomic_DNA"/>
</dbReference>
<sequence length="248" mass="28304">MAPIFFAPLPEPEESSETQPYDALSNEDEPNVDEEDHWQGVIDDNNGEDTVPRSLVGDTIDNAEPTAHPSFNSSDMPEDHPNLFKKVEEHVDKVFMEMLDGAPWIKSETDVEIQKIVERSEKQSPNAYKYDYLPRVIFVPNDDFVLGVKRNGHDHFYEWNYNTQWKSSAGARSTSLYVYTKSFLCHREGHVRRGGSSTIKPSAVHPEDSVEPPKVKRSRTVYNPTCKADCKAKLIVHKLRDDFLTGQH</sequence>
<gene>
    <name evidence="2" type="ORF">BGZ97_012013</name>
</gene>
<reference evidence="2" key="1">
    <citation type="journal article" date="2020" name="Fungal Divers.">
        <title>Resolving the Mortierellaceae phylogeny through synthesis of multi-gene phylogenetics and phylogenomics.</title>
        <authorList>
            <person name="Vandepol N."/>
            <person name="Liber J."/>
            <person name="Desiro A."/>
            <person name="Na H."/>
            <person name="Kennedy M."/>
            <person name="Barry K."/>
            <person name="Grigoriev I.V."/>
            <person name="Miller A.N."/>
            <person name="O'Donnell K."/>
            <person name="Stajich J.E."/>
            <person name="Bonito G."/>
        </authorList>
    </citation>
    <scope>NUCLEOTIDE SEQUENCE</scope>
    <source>
        <strain evidence="2">NVP60</strain>
    </source>
</reference>
<dbReference type="AlphaFoldDB" id="A0A9P6R4Q5"/>
<feature type="region of interest" description="Disordered" evidence="1">
    <location>
        <begin position="1"/>
        <end position="78"/>
    </location>
</feature>
<organism evidence="2 3">
    <name type="scientific">Linnemannia gamsii</name>
    <dbReference type="NCBI Taxonomy" id="64522"/>
    <lineage>
        <taxon>Eukaryota</taxon>
        <taxon>Fungi</taxon>
        <taxon>Fungi incertae sedis</taxon>
        <taxon>Mucoromycota</taxon>
        <taxon>Mortierellomycotina</taxon>
        <taxon>Mortierellomycetes</taxon>
        <taxon>Mortierellales</taxon>
        <taxon>Mortierellaceae</taxon>
        <taxon>Linnemannia</taxon>
    </lineage>
</organism>
<feature type="compositionally biased region" description="Acidic residues" evidence="1">
    <location>
        <begin position="25"/>
        <end position="36"/>
    </location>
</feature>
<proteinExistence type="predicted"/>
<evidence type="ECO:0000313" key="2">
    <source>
        <dbReference type="EMBL" id="KAG0311188.1"/>
    </source>
</evidence>
<evidence type="ECO:0000256" key="1">
    <source>
        <dbReference type="SAM" id="MobiDB-lite"/>
    </source>
</evidence>
<keyword evidence="3" id="KW-1185">Reference proteome</keyword>
<name>A0A9P6R4Q5_9FUNG</name>
<dbReference type="Proteomes" id="UP000823405">
    <property type="component" value="Unassembled WGS sequence"/>
</dbReference>